<keyword evidence="2 4" id="KW-1133">Transmembrane helix</keyword>
<evidence type="ECO:0000256" key="1">
    <source>
        <dbReference type="ARBA" id="ARBA00022692"/>
    </source>
</evidence>
<dbReference type="Pfam" id="PF07690">
    <property type="entry name" value="MFS_1"/>
    <property type="match status" value="1"/>
</dbReference>
<feature type="transmembrane region" description="Helical" evidence="4">
    <location>
        <begin position="74"/>
        <end position="93"/>
    </location>
</feature>
<feature type="transmembrane region" description="Helical" evidence="4">
    <location>
        <begin position="99"/>
        <end position="122"/>
    </location>
</feature>
<dbReference type="InterPro" id="IPR036259">
    <property type="entry name" value="MFS_trans_sf"/>
</dbReference>
<feature type="transmembrane region" description="Helical" evidence="4">
    <location>
        <begin position="164"/>
        <end position="184"/>
    </location>
</feature>
<keyword evidence="6" id="KW-1185">Reference proteome</keyword>
<dbReference type="Proteomes" id="UP000503336">
    <property type="component" value="Chromosome"/>
</dbReference>
<feature type="transmembrane region" description="Helical" evidence="4">
    <location>
        <begin position="250"/>
        <end position="269"/>
    </location>
</feature>
<dbReference type="KEGG" id="hdh:G5B40_00260"/>
<dbReference type="AlphaFoldDB" id="A0A7L5BUF1"/>
<evidence type="ECO:0000256" key="3">
    <source>
        <dbReference type="ARBA" id="ARBA00023136"/>
    </source>
</evidence>
<keyword evidence="1 4" id="KW-0812">Transmembrane</keyword>
<feature type="transmembrane region" description="Helical" evidence="4">
    <location>
        <begin position="214"/>
        <end position="238"/>
    </location>
</feature>
<feature type="transmembrane region" description="Helical" evidence="4">
    <location>
        <begin position="306"/>
        <end position="323"/>
    </location>
</feature>
<dbReference type="InterPro" id="IPR011701">
    <property type="entry name" value="MFS"/>
</dbReference>
<evidence type="ECO:0000256" key="4">
    <source>
        <dbReference type="SAM" id="Phobius"/>
    </source>
</evidence>
<evidence type="ECO:0000256" key="2">
    <source>
        <dbReference type="ARBA" id="ARBA00022989"/>
    </source>
</evidence>
<feature type="transmembrane region" description="Helical" evidence="4">
    <location>
        <begin position="335"/>
        <end position="358"/>
    </location>
</feature>
<feature type="transmembrane region" description="Helical" evidence="4">
    <location>
        <begin position="44"/>
        <end position="62"/>
    </location>
</feature>
<name>A0A7L5BUF1_9RHOB</name>
<proteinExistence type="predicted"/>
<dbReference type="SUPFAM" id="SSF103473">
    <property type="entry name" value="MFS general substrate transporter"/>
    <property type="match status" value="1"/>
</dbReference>
<evidence type="ECO:0000313" key="5">
    <source>
        <dbReference type="EMBL" id="QIE54007.1"/>
    </source>
</evidence>
<dbReference type="Gene3D" id="1.20.1250.20">
    <property type="entry name" value="MFS general substrate transporter like domains"/>
    <property type="match status" value="1"/>
</dbReference>
<organism evidence="5 6">
    <name type="scientific">Pikeienuella piscinae</name>
    <dbReference type="NCBI Taxonomy" id="2748098"/>
    <lineage>
        <taxon>Bacteria</taxon>
        <taxon>Pseudomonadati</taxon>
        <taxon>Pseudomonadota</taxon>
        <taxon>Alphaproteobacteria</taxon>
        <taxon>Rhodobacterales</taxon>
        <taxon>Paracoccaceae</taxon>
        <taxon>Pikeienuella</taxon>
    </lineage>
</organism>
<accession>A0A7L5BUF1</accession>
<evidence type="ECO:0000313" key="6">
    <source>
        <dbReference type="Proteomes" id="UP000503336"/>
    </source>
</evidence>
<feature type="transmembrane region" description="Helical" evidence="4">
    <location>
        <begin position="370"/>
        <end position="389"/>
    </location>
</feature>
<feature type="transmembrane region" description="Helical" evidence="4">
    <location>
        <begin position="134"/>
        <end position="152"/>
    </location>
</feature>
<feature type="transmembrane region" description="Helical" evidence="4">
    <location>
        <begin position="281"/>
        <end position="300"/>
    </location>
</feature>
<gene>
    <name evidence="5" type="ORF">G5B40_00260</name>
</gene>
<dbReference type="GO" id="GO:0022857">
    <property type="term" value="F:transmembrane transporter activity"/>
    <property type="evidence" value="ECO:0007669"/>
    <property type="project" value="InterPro"/>
</dbReference>
<reference evidence="5 6" key="1">
    <citation type="submission" date="2020-02" db="EMBL/GenBank/DDBJ databases">
        <title>complete genome sequence of Rhodobacteraceae bacterium.</title>
        <authorList>
            <person name="Park J."/>
            <person name="Kim Y.-S."/>
            <person name="Kim K.-H."/>
        </authorList>
    </citation>
    <scope>NUCLEOTIDE SEQUENCE [LARGE SCALE GENOMIC DNA]</scope>
    <source>
        <strain evidence="5 6">RR4-56</strain>
    </source>
</reference>
<protein>
    <submittedName>
        <fullName evidence="5">MFS transporter</fullName>
    </submittedName>
</protein>
<sequence length="397" mass="40619">MKASDRAPILGLAVAETLVWAGLFYTFPILLLRWEGDFGWGRDVVALGFTLALGVSALSAPIAGRVIDSGRGALMLPVAALFGGVFLVALSLVESQAGFFALWALIGAANAFCLYEPCFAFLTRVKGAEARGPITLVTLVAGFASTIAFPLADVIADAAGWRAALRVFAALVILVAAPLFYWSARRLAAGGPARPSAEAGRADRAAARRARSTAAFWLLAAALPVIALTHGMLISHLMPILGSRGATGGTAVFAAALIGPAQVAGRIFITLFARRTAGIGLILGAYGVTGASYLLLLSAAGPDWRIFLAIIALGAANGIGAIAKPLAIAEILGRAGFGAISGALATPFIAGFAAAPFLAALLWRAGGYDLMLAAAAVMVLCGIGLLALARRSARRTH</sequence>
<keyword evidence="3 4" id="KW-0472">Membrane</keyword>
<dbReference type="RefSeq" id="WP_165093602.1">
    <property type="nucleotide sequence ID" value="NZ_CP049056.1"/>
</dbReference>
<dbReference type="EMBL" id="CP049056">
    <property type="protein sequence ID" value="QIE54007.1"/>
    <property type="molecule type" value="Genomic_DNA"/>
</dbReference>
<feature type="transmembrane region" description="Helical" evidence="4">
    <location>
        <begin position="7"/>
        <end position="32"/>
    </location>
</feature>